<feature type="modified residue" description="4-aspartylphosphate" evidence="1">
    <location>
        <position position="55"/>
    </location>
</feature>
<name>A0ABT7E082_9NEIS</name>
<gene>
    <name evidence="3" type="ORF">PZA18_16830</name>
</gene>
<accession>A0ABT7E082</accession>
<comment type="caution">
    <text evidence="3">The sequence shown here is derived from an EMBL/GenBank/DDBJ whole genome shotgun (WGS) entry which is preliminary data.</text>
</comment>
<dbReference type="SMART" id="SM00448">
    <property type="entry name" value="REC"/>
    <property type="match status" value="1"/>
</dbReference>
<dbReference type="Gene3D" id="3.40.50.2300">
    <property type="match status" value="1"/>
</dbReference>
<dbReference type="CDD" id="cd00156">
    <property type="entry name" value="REC"/>
    <property type="match status" value="1"/>
</dbReference>
<dbReference type="InterPro" id="IPR001789">
    <property type="entry name" value="Sig_transdc_resp-reg_receiver"/>
</dbReference>
<proteinExistence type="predicted"/>
<evidence type="ECO:0000313" key="4">
    <source>
        <dbReference type="Proteomes" id="UP001172778"/>
    </source>
</evidence>
<evidence type="ECO:0000259" key="2">
    <source>
        <dbReference type="PROSITE" id="PS50110"/>
    </source>
</evidence>
<dbReference type="PROSITE" id="PS50110">
    <property type="entry name" value="RESPONSE_REGULATORY"/>
    <property type="match status" value="1"/>
</dbReference>
<evidence type="ECO:0000313" key="3">
    <source>
        <dbReference type="EMBL" id="MDK2125721.1"/>
    </source>
</evidence>
<keyword evidence="4" id="KW-1185">Reference proteome</keyword>
<reference evidence="3" key="1">
    <citation type="submission" date="2023-03" db="EMBL/GenBank/DDBJ databases">
        <title>Chitinimonas shenzhenensis gen. nov., sp. nov., a novel member of family Burkholderiaceae isolated from activated sludge collected in Shen Zhen, China.</title>
        <authorList>
            <person name="Wang X."/>
        </authorList>
    </citation>
    <scope>NUCLEOTIDE SEQUENCE</scope>
    <source>
        <strain evidence="3">DQS-5</strain>
    </source>
</reference>
<keyword evidence="1" id="KW-0597">Phosphoprotein</keyword>
<dbReference type="Proteomes" id="UP001172778">
    <property type="component" value="Unassembled WGS sequence"/>
</dbReference>
<organism evidence="3 4">
    <name type="scientific">Parachitinimonas caeni</name>
    <dbReference type="NCBI Taxonomy" id="3031301"/>
    <lineage>
        <taxon>Bacteria</taxon>
        <taxon>Pseudomonadati</taxon>
        <taxon>Pseudomonadota</taxon>
        <taxon>Betaproteobacteria</taxon>
        <taxon>Neisseriales</taxon>
        <taxon>Chitinibacteraceae</taxon>
        <taxon>Parachitinimonas</taxon>
    </lineage>
</organism>
<dbReference type="RefSeq" id="WP_284102033.1">
    <property type="nucleotide sequence ID" value="NZ_JARRAF010000023.1"/>
</dbReference>
<dbReference type="Pfam" id="PF00072">
    <property type="entry name" value="Response_reg"/>
    <property type="match status" value="1"/>
</dbReference>
<dbReference type="InterPro" id="IPR011006">
    <property type="entry name" value="CheY-like_superfamily"/>
</dbReference>
<protein>
    <submittedName>
        <fullName evidence="3">Response regulator</fullName>
    </submittedName>
</protein>
<feature type="domain" description="Response regulatory" evidence="2">
    <location>
        <begin position="4"/>
        <end position="120"/>
    </location>
</feature>
<evidence type="ECO:0000256" key="1">
    <source>
        <dbReference type="PROSITE-ProRule" id="PRU00169"/>
    </source>
</evidence>
<dbReference type="SUPFAM" id="SSF52172">
    <property type="entry name" value="CheY-like"/>
    <property type="match status" value="1"/>
</dbReference>
<sequence length="120" mass="13198">MSKRILMLEDSEDDAMLLARQIKKSHPDWYCERVWEMDGYRRALEAGGWSVVLSDYKLPGFSGLAALWTARELAPDLPVIIVTGAVGPESEAALCHAGAAAIVEKGRLADLVRQIEILFG</sequence>
<dbReference type="EMBL" id="JARRAF010000023">
    <property type="protein sequence ID" value="MDK2125721.1"/>
    <property type="molecule type" value="Genomic_DNA"/>
</dbReference>